<evidence type="ECO:0000259" key="7">
    <source>
        <dbReference type="Pfam" id="PF04991"/>
    </source>
</evidence>
<evidence type="ECO:0000256" key="4">
    <source>
        <dbReference type="ARBA" id="ARBA00023136"/>
    </source>
</evidence>
<comment type="subcellular location">
    <subcellularLocation>
        <location evidence="1">Membrane</location>
        <topology evidence="1">Single-pass membrane protein</topology>
    </subcellularLocation>
</comment>
<feature type="chain" id="PRO_5021481851" description="LicD/FKTN/FKRP nucleotidyltransferase domain-containing protein" evidence="6">
    <location>
        <begin position="30"/>
        <end position="452"/>
    </location>
</feature>
<feature type="compositionally biased region" description="Basic and acidic residues" evidence="5">
    <location>
        <begin position="435"/>
        <end position="446"/>
    </location>
</feature>
<organism evidence="8 9">
    <name type="scientific">Powellomyces hirtus</name>
    <dbReference type="NCBI Taxonomy" id="109895"/>
    <lineage>
        <taxon>Eukaryota</taxon>
        <taxon>Fungi</taxon>
        <taxon>Fungi incertae sedis</taxon>
        <taxon>Chytridiomycota</taxon>
        <taxon>Chytridiomycota incertae sedis</taxon>
        <taxon>Chytridiomycetes</taxon>
        <taxon>Spizellomycetales</taxon>
        <taxon>Powellomycetaceae</taxon>
        <taxon>Powellomyces</taxon>
    </lineage>
</organism>
<evidence type="ECO:0000256" key="5">
    <source>
        <dbReference type="SAM" id="MobiDB-lite"/>
    </source>
</evidence>
<sequence length="452" mass="50683">MVSLLVNRRVTQRWLLLVLLLATSLFVLATQRIPPTTRTSVASSSSVGESAPQRFTPPPPPQHKDFKSPPFRRPSLPSVPAAPNVASRLPPPKPTGFSSTPGVFIPYPKLTTHPVSKINDFGAYPPVYASSELVPNIATWDGVDIPVGATLDISADDFRVPTGTFNQKPPALGPNGKPVKGIKYFHEKANHFDARYFKGKTEGEVRLRHIKNMFAAWARFADERRIPYWIAHGSLLGWHFGGRVMAWDDDMDIQVNANMLYELTRYNLTRGSGNDTQYLLDVNPHHMTRYHERENVIDARFIDTLSGHFIDITGLALTSVDHYTNEITVGCKSPHRYPLSTLFPLVRVLFEGVPTWRPFNTSAILEKEYKTGVLKKIKHNKHTFDPVKGRWFKDPTLPSAARIKLPLNKPAIEKPLVKPRVTNATLAVTKPPVRKSAETARRKTDATLRSTL</sequence>
<feature type="compositionally biased region" description="Low complexity" evidence="5">
    <location>
        <begin position="40"/>
        <end position="51"/>
    </location>
</feature>
<dbReference type="GO" id="GO:0016020">
    <property type="term" value="C:membrane"/>
    <property type="evidence" value="ECO:0007669"/>
    <property type="project" value="UniProtKB-SubCell"/>
</dbReference>
<dbReference type="EMBL" id="QEAQ01000054">
    <property type="protein sequence ID" value="TPX57321.1"/>
    <property type="molecule type" value="Genomic_DNA"/>
</dbReference>
<feature type="region of interest" description="Disordered" evidence="5">
    <location>
        <begin position="432"/>
        <end position="452"/>
    </location>
</feature>
<name>A0A507E0P0_9FUNG</name>
<keyword evidence="2" id="KW-0812">Transmembrane</keyword>
<evidence type="ECO:0000256" key="1">
    <source>
        <dbReference type="ARBA" id="ARBA00004167"/>
    </source>
</evidence>
<dbReference type="STRING" id="109895.A0A507E0P0"/>
<evidence type="ECO:0000256" key="2">
    <source>
        <dbReference type="ARBA" id="ARBA00022692"/>
    </source>
</evidence>
<proteinExistence type="predicted"/>
<feature type="signal peptide" evidence="6">
    <location>
        <begin position="1"/>
        <end position="29"/>
    </location>
</feature>
<protein>
    <recommendedName>
        <fullName evidence="7">LicD/FKTN/FKRP nucleotidyltransferase domain-containing protein</fullName>
    </recommendedName>
</protein>
<accession>A0A507E0P0</accession>
<evidence type="ECO:0000313" key="8">
    <source>
        <dbReference type="EMBL" id="TPX57321.1"/>
    </source>
</evidence>
<evidence type="ECO:0000256" key="3">
    <source>
        <dbReference type="ARBA" id="ARBA00022989"/>
    </source>
</evidence>
<dbReference type="AlphaFoldDB" id="A0A507E0P0"/>
<feature type="region of interest" description="Disordered" evidence="5">
    <location>
        <begin position="37"/>
        <end position="93"/>
    </location>
</feature>
<keyword evidence="3" id="KW-1133">Transmembrane helix</keyword>
<reference evidence="8 9" key="1">
    <citation type="journal article" date="2019" name="Sci. Rep.">
        <title>Comparative genomics of chytrid fungi reveal insights into the obligate biotrophic and pathogenic lifestyle of Synchytrium endobioticum.</title>
        <authorList>
            <person name="van de Vossenberg B.T.L.H."/>
            <person name="Warris S."/>
            <person name="Nguyen H.D.T."/>
            <person name="van Gent-Pelzer M.P.E."/>
            <person name="Joly D.L."/>
            <person name="van de Geest H.C."/>
            <person name="Bonants P.J.M."/>
            <person name="Smith D.S."/>
            <person name="Levesque C.A."/>
            <person name="van der Lee T.A.J."/>
        </authorList>
    </citation>
    <scope>NUCLEOTIDE SEQUENCE [LARGE SCALE GENOMIC DNA]</scope>
    <source>
        <strain evidence="8 9">CBS 809.83</strain>
    </source>
</reference>
<dbReference type="GO" id="GO:0009100">
    <property type="term" value="P:glycoprotein metabolic process"/>
    <property type="evidence" value="ECO:0007669"/>
    <property type="project" value="UniProtKB-ARBA"/>
</dbReference>
<comment type="caution">
    <text evidence="8">The sequence shown here is derived from an EMBL/GenBank/DDBJ whole genome shotgun (WGS) entry which is preliminary data.</text>
</comment>
<dbReference type="InterPro" id="IPR009644">
    <property type="entry name" value="FKTN/MNN4/W02B3.4-1"/>
</dbReference>
<dbReference type="PANTHER" id="PTHR15407">
    <property type="entry name" value="FUKUTIN-RELATED"/>
    <property type="match status" value="1"/>
</dbReference>
<keyword evidence="4" id="KW-0472">Membrane</keyword>
<gene>
    <name evidence="8" type="ORF">PhCBS80983_g03903</name>
</gene>
<dbReference type="Proteomes" id="UP000318582">
    <property type="component" value="Unassembled WGS sequence"/>
</dbReference>
<keyword evidence="9" id="KW-1185">Reference proteome</keyword>
<dbReference type="Pfam" id="PF04991">
    <property type="entry name" value="LicD"/>
    <property type="match status" value="1"/>
</dbReference>
<evidence type="ECO:0000256" key="6">
    <source>
        <dbReference type="SAM" id="SignalP"/>
    </source>
</evidence>
<dbReference type="InterPro" id="IPR007074">
    <property type="entry name" value="LicD/FKTN/FKRP_NTP_transf"/>
</dbReference>
<feature type="domain" description="LicD/FKTN/FKRP nucleotidyltransferase" evidence="7">
    <location>
        <begin position="223"/>
        <end position="321"/>
    </location>
</feature>
<keyword evidence="6" id="KW-0732">Signal</keyword>
<dbReference type="PANTHER" id="PTHR15407:SF28">
    <property type="entry name" value="RIBITOL-5-PHOSPHATE TRANSFERASE FKTN"/>
    <property type="match status" value="1"/>
</dbReference>
<evidence type="ECO:0000313" key="9">
    <source>
        <dbReference type="Proteomes" id="UP000318582"/>
    </source>
</evidence>